<dbReference type="AlphaFoldDB" id="A0A392S6L5"/>
<name>A0A392S6L5_9FABA</name>
<comment type="caution">
    <text evidence="1">The sequence shown here is derived from an EMBL/GenBank/DDBJ whole genome shotgun (WGS) entry which is preliminary data.</text>
</comment>
<dbReference type="EMBL" id="LXQA010320013">
    <property type="protein sequence ID" value="MCI43620.1"/>
    <property type="molecule type" value="Genomic_DNA"/>
</dbReference>
<feature type="non-terminal residue" evidence="1">
    <location>
        <position position="1"/>
    </location>
</feature>
<proteinExistence type="predicted"/>
<sequence length="64" mass="6835">GGGLSNPAGMGAFMISRERAAIVFLVAAVWRTARRIVVAWGCRAAMPVVSLVSARGRALFCHEY</sequence>
<protein>
    <submittedName>
        <fullName evidence="1">Uncharacterized protein</fullName>
    </submittedName>
</protein>
<evidence type="ECO:0000313" key="2">
    <source>
        <dbReference type="Proteomes" id="UP000265520"/>
    </source>
</evidence>
<dbReference type="Proteomes" id="UP000265520">
    <property type="component" value="Unassembled WGS sequence"/>
</dbReference>
<evidence type="ECO:0000313" key="1">
    <source>
        <dbReference type="EMBL" id="MCI43620.1"/>
    </source>
</evidence>
<keyword evidence="2" id="KW-1185">Reference proteome</keyword>
<organism evidence="1 2">
    <name type="scientific">Trifolium medium</name>
    <dbReference type="NCBI Taxonomy" id="97028"/>
    <lineage>
        <taxon>Eukaryota</taxon>
        <taxon>Viridiplantae</taxon>
        <taxon>Streptophyta</taxon>
        <taxon>Embryophyta</taxon>
        <taxon>Tracheophyta</taxon>
        <taxon>Spermatophyta</taxon>
        <taxon>Magnoliopsida</taxon>
        <taxon>eudicotyledons</taxon>
        <taxon>Gunneridae</taxon>
        <taxon>Pentapetalae</taxon>
        <taxon>rosids</taxon>
        <taxon>fabids</taxon>
        <taxon>Fabales</taxon>
        <taxon>Fabaceae</taxon>
        <taxon>Papilionoideae</taxon>
        <taxon>50 kb inversion clade</taxon>
        <taxon>NPAAA clade</taxon>
        <taxon>Hologalegina</taxon>
        <taxon>IRL clade</taxon>
        <taxon>Trifolieae</taxon>
        <taxon>Trifolium</taxon>
    </lineage>
</organism>
<accession>A0A392S6L5</accession>
<reference evidence="1 2" key="1">
    <citation type="journal article" date="2018" name="Front. Plant Sci.">
        <title>Red Clover (Trifolium pratense) and Zigzag Clover (T. medium) - A Picture of Genomic Similarities and Differences.</title>
        <authorList>
            <person name="Dluhosova J."/>
            <person name="Istvanek J."/>
            <person name="Nedelnik J."/>
            <person name="Repkova J."/>
        </authorList>
    </citation>
    <scope>NUCLEOTIDE SEQUENCE [LARGE SCALE GENOMIC DNA]</scope>
    <source>
        <strain evidence="2">cv. 10/8</strain>
        <tissue evidence="1">Leaf</tissue>
    </source>
</reference>